<sequence>MMVGRGDNIGPDKCHYERKQFGYLSSSGGWAGIRWLVSVCVFMCVVVSPCGAIRFTGERETYSKFPLWNACVNASIQFEFKTVQRDALLMYTDKNNRYDYLQVILTEGSVLLWINFRSESDQNLTINLGKNLNDGKWHSVEVKRNRMETTLQVDKTQYSKVAFGSDDDAYIDRIEKHNFMYFGGLPVRYADTFGREALPTAVKNSQFEGEIRNIMYFNCSCLPTR</sequence>
<organism evidence="4 5">
    <name type="scientific">Lymnaea stagnalis</name>
    <name type="common">Great pond snail</name>
    <name type="synonym">Helix stagnalis</name>
    <dbReference type="NCBI Taxonomy" id="6523"/>
    <lineage>
        <taxon>Eukaryota</taxon>
        <taxon>Metazoa</taxon>
        <taxon>Spiralia</taxon>
        <taxon>Lophotrochozoa</taxon>
        <taxon>Mollusca</taxon>
        <taxon>Gastropoda</taxon>
        <taxon>Heterobranchia</taxon>
        <taxon>Euthyneura</taxon>
        <taxon>Panpulmonata</taxon>
        <taxon>Hygrophila</taxon>
        <taxon>Lymnaeoidea</taxon>
        <taxon>Lymnaeidae</taxon>
        <taxon>Lymnaea</taxon>
    </lineage>
</organism>
<dbReference type="InterPro" id="IPR001791">
    <property type="entry name" value="Laminin_G"/>
</dbReference>
<dbReference type="Proteomes" id="UP001497497">
    <property type="component" value="Unassembled WGS sequence"/>
</dbReference>
<dbReference type="InterPro" id="IPR013320">
    <property type="entry name" value="ConA-like_dom_sf"/>
</dbReference>
<feature type="transmembrane region" description="Helical" evidence="2">
    <location>
        <begin position="33"/>
        <end position="55"/>
    </location>
</feature>
<dbReference type="GO" id="GO:0016020">
    <property type="term" value="C:membrane"/>
    <property type="evidence" value="ECO:0007669"/>
    <property type="project" value="UniProtKB-SubCell"/>
</dbReference>
<gene>
    <name evidence="4" type="ORF">GSLYS_00021324001</name>
</gene>
<dbReference type="PANTHER" id="PTHR15036">
    <property type="entry name" value="PIKACHURIN-LIKE PROTEIN"/>
    <property type="match status" value="1"/>
</dbReference>
<accession>A0AAV2IQI1</accession>
<dbReference type="PROSITE" id="PS50025">
    <property type="entry name" value="LAM_G_DOMAIN"/>
    <property type="match status" value="1"/>
</dbReference>
<dbReference type="Gene3D" id="2.60.120.200">
    <property type="match status" value="1"/>
</dbReference>
<dbReference type="AlphaFoldDB" id="A0AAV2IQI1"/>
<evidence type="ECO:0000256" key="2">
    <source>
        <dbReference type="SAM" id="Phobius"/>
    </source>
</evidence>
<dbReference type="Pfam" id="PF02210">
    <property type="entry name" value="Laminin_G_2"/>
    <property type="match status" value="1"/>
</dbReference>
<keyword evidence="2" id="KW-1133">Transmembrane helix</keyword>
<dbReference type="SUPFAM" id="SSF49899">
    <property type="entry name" value="Concanavalin A-like lectins/glucanases"/>
    <property type="match status" value="1"/>
</dbReference>
<evidence type="ECO:0000313" key="4">
    <source>
        <dbReference type="EMBL" id="CAL1548007.1"/>
    </source>
</evidence>
<keyword evidence="2" id="KW-0472">Membrane</keyword>
<dbReference type="InterPro" id="IPR050372">
    <property type="entry name" value="Neurexin-related_CASP"/>
</dbReference>
<comment type="caution">
    <text evidence="1">Lacks conserved residue(s) required for the propagation of feature annotation.</text>
</comment>
<keyword evidence="2" id="KW-0812">Transmembrane</keyword>
<protein>
    <recommendedName>
        <fullName evidence="3">Laminin G domain-containing protein</fullName>
    </recommendedName>
</protein>
<proteinExistence type="predicted"/>
<reference evidence="4 5" key="1">
    <citation type="submission" date="2024-04" db="EMBL/GenBank/DDBJ databases">
        <authorList>
            <consortium name="Genoscope - CEA"/>
            <person name="William W."/>
        </authorList>
    </citation>
    <scope>NUCLEOTIDE SEQUENCE [LARGE SCALE GENOMIC DNA]</scope>
</reference>
<evidence type="ECO:0000256" key="1">
    <source>
        <dbReference type="PROSITE-ProRule" id="PRU00122"/>
    </source>
</evidence>
<dbReference type="CDD" id="cd00110">
    <property type="entry name" value="LamG"/>
    <property type="match status" value="1"/>
</dbReference>
<dbReference type="EMBL" id="CAXITT010001140">
    <property type="protein sequence ID" value="CAL1548007.1"/>
    <property type="molecule type" value="Genomic_DNA"/>
</dbReference>
<name>A0AAV2IQI1_LYMST</name>
<evidence type="ECO:0000313" key="5">
    <source>
        <dbReference type="Proteomes" id="UP001497497"/>
    </source>
</evidence>
<dbReference type="PANTHER" id="PTHR15036:SF85">
    <property type="entry name" value="SP2353, ISOFORM A"/>
    <property type="match status" value="1"/>
</dbReference>
<dbReference type="SMART" id="SM00282">
    <property type="entry name" value="LamG"/>
    <property type="match status" value="1"/>
</dbReference>
<comment type="caution">
    <text evidence="4">The sequence shown here is derived from an EMBL/GenBank/DDBJ whole genome shotgun (WGS) entry which is preliminary data.</text>
</comment>
<evidence type="ECO:0000259" key="3">
    <source>
        <dbReference type="PROSITE" id="PS50025"/>
    </source>
</evidence>
<feature type="domain" description="Laminin G" evidence="3">
    <location>
        <begin position="52"/>
        <end position="225"/>
    </location>
</feature>
<keyword evidence="5" id="KW-1185">Reference proteome</keyword>